<evidence type="ECO:0000313" key="4">
    <source>
        <dbReference type="Proteomes" id="UP000070544"/>
    </source>
</evidence>
<feature type="domain" description="CUE" evidence="2">
    <location>
        <begin position="371"/>
        <end position="414"/>
    </location>
</feature>
<feature type="region of interest" description="Disordered" evidence="1">
    <location>
        <begin position="658"/>
        <end position="750"/>
    </location>
</feature>
<dbReference type="OrthoDB" id="5577209at2759"/>
<gene>
    <name evidence="3" type="ORF">M427DRAFT_131541</name>
</gene>
<dbReference type="EMBL" id="KQ965736">
    <property type="protein sequence ID" value="KXS20143.1"/>
    <property type="molecule type" value="Genomic_DNA"/>
</dbReference>
<dbReference type="SMART" id="SM00546">
    <property type="entry name" value="CUE"/>
    <property type="match status" value="1"/>
</dbReference>
<dbReference type="CDD" id="cd14364">
    <property type="entry name" value="CUE_ASCC2"/>
    <property type="match status" value="1"/>
</dbReference>
<feature type="region of interest" description="Disordered" evidence="1">
    <location>
        <begin position="424"/>
        <end position="474"/>
    </location>
</feature>
<dbReference type="InterPro" id="IPR041800">
    <property type="entry name" value="ASCC2_CUE"/>
</dbReference>
<dbReference type="PANTHER" id="PTHR21494">
    <property type="entry name" value="ACTIVATING SIGNAL COINTEGRATOR 1 COMPLEX SUBUNIT 2 ASC-1 COMPLEX SUBUNIT P100"/>
    <property type="match status" value="1"/>
</dbReference>
<feature type="compositionally biased region" description="Acidic residues" evidence="1">
    <location>
        <begin position="672"/>
        <end position="681"/>
    </location>
</feature>
<feature type="compositionally biased region" description="Basic residues" evidence="1">
    <location>
        <begin position="732"/>
        <end position="743"/>
    </location>
</feature>
<keyword evidence="4" id="KW-1185">Reference proteome</keyword>
<reference evidence="3 4" key="1">
    <citation type="journal article" date="2015" name="Genome Biol. Evol.">
        <title>Phylogenomic analyses indicate that early fungi evolved digesting cell walls of algal ancestors of land plants.</title>
        <authorList>
            <person name="Chang Y."/>
            <person name="Wang S."/>
            <person name="Sekimoto S."/>
            <person name="Aerts A.L."/>
            <person name="Choi C."/>
            <person name="Clum A."/>
            <person name="LaButti K.M."/>
            <person name="Lindquist E.A."/>
            <person name="Yee Ngan C."/>
            <person name="Ohm R.A."/>
            <person name="Salamov A.A."/>
            <person name="Grigoriev I.V."/>
            <person name="Spatafora J.W."/>
            <person name="Berbee M.L."/>
        </authorList>
    </citation>
    <scope>NUCLEOTIDE SEQUENCE [LARGE SCALE GENOMIC DNA]</scope>
    <source>
        <strain evidence="3 4">JEL478</strain>
    </source>
</reference>
<dbReference type="InterPro" id="IPR003892">
    <property type="entry name" value="CUE"/>
</dbReference>
<name>A0A139AU99_GONPJ</name>
<dbReference type="GO" id="GO:0043130">
    <property type="term" value="F:ubiquitin binding"/>
    <property type="evidence" value="ECO:0007669"/>
    <property type="project" value="InterPro"/>
</dbReference>
<dbReference type="AlphaFoldDB" id="A0A139AU99"/>
<organism evidence="3 4">
    <name type="scientific">Gonapodya prolifera (strain JEL478)</name>
    <name type="common">Monoblepharis prolifera</name>
    <dbReference type="NCBI Taxonomy" id="1344416"/>
    <lineage>
        <taxon>Eukaryota</taxon>
        <taxon>Fungi</taxon>
        <taxon>Fungi incertae sedis</taxon>
        <taxon>Chytridiomycota</taxon>
        <taxon>Chytridiomycota incertae sedis</taxon>
        <taxon>Monoblepharidomycetes</taxon>
        <taxon>Monoblepharidales</taxon>
        <taxon>Gonapodyaceae</taxon>
        <taxon>Gonapodya</taxon>
    </lineage>
</organism>
<dbReference type="STRING" id="1344416.A0A139AU99"/>
<dbReference type="SUPFAM" id="SSF46934">
    <property type="entry name" value="UBA-like"/>
    <property type="match status" value="1"/>
</dbReference>
<dbReference type="PROSITE" id="PS51140">
    <property type="entry name" value="CUE"/>
    <property type="match status" value="1"/>
</dbReference>
<feature type="compositionally biased region" description="Pro residues" evidence="1">
    <location>
        <begin position="428"/>
        <end position="441"/>
    </location>
</feature>
<feature type="compositionally biased region" description="Gly residues" evidence="1">
    <location>
        <begin position="687"/>
        <end position="715"/>
    </location>
</feature>
<dbReference type="InterPro" id="IPR009060">
    <property type="entry name" value="UBA-like_sf"/>
</dbReference>
<dbReference type="Gene3D" id="1.10.8.10">
    <property type="entry name" value="DNA helicase RuvA subunit, C-terminal domain"/>
    <property type="match status" value="1"/>
</dbReference>
<accession>A0A139AU99</accession>
<dbReference type="Proteomes" id="UP000070544">
    <property type="component" value="Unassembled WGS sequence"/>
</dbReference>
<dbReference type="InterPro" id="IPR052586">
    <property type="entry name" value="ASCC2"/>
</dbReference>
<sequence>MAALAEETRSLSLSSTGTAHAPSSAPNPDPIPFPPTINELASLLLSSSLLPAFSLLDFLRLYRPGNTQLLCHLMSSLAQSPAYLRDLRYTTSAAADQLASFVQLCDRVSRIAEQQNRALFQQSNGPHLPPPPDPSFLTALTSTTDLLRTLEPLLWCCPVDASAALLKSRPDLVGAILDAYDAITALWLPLQLANVNSRGSPRTDLRSLKLAALATVRAAIESNFLRPMGAGWDASFPPSTTSAPALSSAFSVFLHPLIDRAPLDTGSATFLETAPLLVDLDVEWDLRERTVTVRDQLMAGEDAGMDYVIMSLDHMLTFSGNSAVKAVRQQNKRDLGAMRAGYNGGGAQGALVIPAGKGATAETDYDETYITRTSLISQVRDLFPHLGEGFVEAGLAQFEDNAELLIMKILEDDLPAPLAKLDRSLARAPPPPQRAAPPLPARPTSNASNALVPYTGPELEMSDTPPEYTTQWPEVNGQAEEDLLAKRRNVFDGDQFDVFSGARPDRDAVILGKKKTESETALLRDRTALTDAARAVILEQQFEFDEYDDEYDDTYDGLQGNVEEAVAEDDEIVEGAAGKAKRVPAPIEPPVPSPMAAAEPELVHAMQTDPGVFETRARKTASRDTLRRVTGMTDEQVEGWHRMLMRDPNKDKVLAKYEWRGNRPPQNGGDGGESDEDEGGEDNGAPNGAGGRGGFRGGGRGGRGGRGGGSGPPGEGGDRKWKDKNKAQVGNHNRKSGHDRKMGRGAMGWQ</sequence>
<feature type="region of interest" description="Disordered" evidence="1">
    <location>
        <begin position="1"/>
        <end position="32"/>
    </location>
</feature>
<proteinExistence type="predicted"/>
<feature type="compositionally biased region" description="Basic and acidic residues" evidence="1">
    <location>
        <begin position="716"/>
        <end position="726"/>
    </location>
</feature>
<evidence type="ECO:0000256" key="1">
    <source>
        <dbReference type="SAM" id="MobiDB-lite"/>
    </source>
</evidence>
<evidence type="ECO:0000313" key="3">
    <source>
        <dbReference type="EMBL" id="KXS20143.1"/>
    </source>
</evidence>
<evidence type="ECO:0000259" key="2">
    <source>
        <dbReference type="PROSITE" id="PS51140"/>
    </source>
</evidence>
<dbReference type="PANTHER" id="PTHR21494:SF0">
    <property type="entry name" value="ACTIVATING SIGNAL COINTEGRATOR 1 COMPLEX SUBUNIT 2"/>
    <property type="match status" value="1"/>
</dbReference>
<protein>
    <recommendedName>
        <fullName evidence="2">CUE domain-containing protein</fullName>
    </recommendedName>
</protein>